<evidence type="ECO:0000313" key="1">
    <source>
        <dbReference type="EMBL" id="RPB09553.1"/>
    </source>
</evidence>
<accession>A0A3N4KG84</accession>
<name>A0A3N4KG84_9PEZI</name>
<protein>
    <submittedName>
        <fullName evidence="1">Uncharacterized protein</fullName>
    </submittedName>
</protein>
<organism evidence="1 2">
    <name type="scientific">Morchella conica CCBAS932</name>
    <dbReference type="NCBI Taxonomy" id="1392247"/>
    <lineage>
        <taxon>Eukaryota</taxon>
        <taxon>Fungi</taxon>
        <taxon>Dikarya</taxon>
        <taxon>Ascomycota</taxon>
        <taxon>Pezizomycotina</taxon>
        <taxon>Pezizomycetes</taxon>
        <taxon>Pezizales</taxon>
        <taxon>Morchellaceae</taxon>
        <taxon>Morchella</taxon>
    </lineage>
</organism>
<proteinExistence type="predicted"/>
<dbReference type="EMBL" id="ML119151">
    <property type="protein sequence ID" value="RPB09553.1"/>
    <property type="molecule type" value="Genomic_DNA"/>
</dbReference>
<dbReference type="AlphaFoldDB" id="A0A3N4KG84"/>
<evidence type="ECO:0000313" key="2">
    <source>
        <dbReference type="Proteomes" id="UP000277580"/>
    </source>
</evidence>
<reference evidence="1 2" key="1">
    <citation type="journal article" date="2018" name="Nat. Ecol. Evol.">
        <title>Pezizomycetes genomes reveal the molecular basis of ectomycorrhizal truffle lifestyle.</title>
        <authorList>
            <person name="Murat C."/>
            <person name="Payen T."/>
            <person name="Noel B."/>
            <person name="Kuo A."/>
            <person name="Morin E."/>
            <person name="Chen J."/>
            <person name="Kohler A."/>
            <person name="Krizsan K."/>
            <person name="Balestrini R."/>
            <person name="Da Silva C."/>
            <person name="Montanini B."/>
            <person name="Hainaut M."/>
            <person name="Levati E."/>
            <person name="Barry K.W."/>
            <person name="Belfiori B."/>
            <person name="Cichocki N."/>
            <person name="Clum A."/>
            <person name="Dockter R.B."/>
            <person name="Fauchery L."/>
            <person name="Guy J."/>
            <person name="Iotti M."/>
            <person name="Le Tacon F."/>
            <person name="Lindquist E.A."/>
            <person name="Lipzen A."/>
            <person name="Malagnac F."/>
            <person name="Mello A."/>
            <person name="Molinier V."/>
            <person name="Miyauchi S."/>
            <person name="Poulain J."/>
            <person name="Riccioni C."/>
            <person name="Rubini A."/>
            <person name="Sitrit Y."/>
            <person name="Splivallo R."/>
            <person name="Traeger S."/>
            <person name="Wang M."/>
            <person name="Zifcakova L."/>
            <person name="Wipf D."/>
            <person name="Zambonelli A."/>
            <person name="Paolocci F."/>
            <person name="Nowrousian M."/>
            <person name="Ottonello S."/>
            <person name="Baldrian P."/>
            <person name="Spatafora J.W."/>
            <person name="Henrissat B."/>
            <person name="Nagy L.G."/>
            <person name="Aury J.M."/>
            <person name="Wincker P."/>
            <person name="Grigoriev I.V."/>
            <person name="Bonfante P."/>
            <person name="Martin F.M."/>
        </authorList>
    </citation>
    <scope>NUCLEOTIDE SEQUENCE [LARGE SCALE GENOMIC DNA]</scope>
    <source>
        <strain evidence="1 2">CCBAS932</strain>
    </source>
</reference>
<dbReference type="Proteomes" id="UP000277580">
    <property type="component" value="Unassembled WGS sequence"/>
</dbReference>
<dbReference type="InParanoid" id="A0A3N4KG84"/>
<keyword evidence="2" id="KW-1185">Reference proteome</keyword>
<gene>
    <name evidence="1" type="ORF">P167DRAFT_547976</name>
</gene>
<sequence>MTSQIFSGGVVVLRSYYSSGFRSMPVHVESYYSGVSIIAYGRERIFVCHYRGYACIENNFARTDSFGIAQKYATIEDMLLSRLLLSGLHSDHPQCLAGHKWEQLYLRALY</sequence>